<organism evidence="1 2">
    <name type="scientific">Vaccinium darrowii</name>
    <dbReference type="NCBI Taxonomy" id="229202"/>
    <lineage>
        <taxon>Eukaryota</taxon>
        <taxon>Viridiplantae</taxon>
        <taxon>Streptophyta</taxon>
        <taxon>Embryophyta</taxon>
        <taxon>Tracheophyta</taxon>
        <taxon>Spermatophyta</taxon>
        <taxon>Magnoliopsida</taxon>
        <taxon>eudicotyledons</taxon>
        <taxon>Gunneridae</taxon>
        <taxon>Pentapetalae</taxon>
        <taxon>asterids</taxon>
        <taxon>Ericales</taxon>
        <taxon>Ericaceae</taxon>
        <taxon>Vaccinioideae</taxon>
        <taxon>Vaccinieae</taxon>
        <taxon>Vaccinium</taxon>
    </lineage>
</organism>
<comment type="caution">
    <text evidence="1">The sequence shown here is derived from an EMBL/GenBank/DDBJ whole genome shotgun (WGS) entry which is preliminary data.</text>
</comment>
<sequence>MSFSPSDTCKSNVIHMDKSATLAFFSTHHSWYESTLSFLSSMNEGDVPRISLNLQPRDCWIQYSFQSLSLNSRSKCQPILLCCERDVRSMLCHSFCCERDVCSVQELLIEILQTHSQWNLIGHQVSYPENVFSLGSPFNFGRKQKQGSIINIPTMSCFLDILRCILCIDGDDDREEDTWRRNSNRNYSPYYDTSYRSYVPTTSTATTPLISTHLTRKPSDACTASPICTPNYSNSWNSTPTKLPDKSRAATQKPTNPLLPPSPSTTKISLNKAVNSATNKTSTPKFPQGLSSFPSQPSAPLTKLLASSSKIQQPSDAFSTTRVPTSISWNSTPTKLPETLNVSFVKPKATIDSSVVIKSEASIRTSDKSCEATQKLKDSILPPSLFSTEISREKAIDSGTNKSSAQILSHRLSSFSPQPSPSLTKLVASSSKPLSSVSMPPPPPVSSSSSSSFGPPPSSPKPLQRSTKPILSLAPSNPTDQNSKTTYIWVEKGTSPIYAIPEDFKDLIKNNVVPGILKRPLSPSTYKDYFEALLYAEDFYIEIMSSGSIPSTMPSNEECGQEEVLLSGDEQEFYRIQVTALRVAKEWTLQIACDMDNNKGRTISSFAAPNLIH</sequence>
<evidence type="ECO:0000313" key="2">
    <source>
        <dbReference type="Proteomes" id="UP000828048"/>
    </source>
</evidence>
<keyword evidence="2" id="KW-1185">Reference proteome</keyword>
<evidence type="ECO:0000313" key="1">
    <source>
        <dbReference type="EMBL" id="KAH7865925.1"/>
    </source>
</evidence>
<gene>
    <name evidence="1" type="ORF">Vadar_013211</name>
</gene>
<proteinExistence type="predicted"/>
<name>A0ACB7ZLC9_9ERIC</name>
<dbReference type="EMBL" id="CM037159">
    <property type="protein sequence ID" value="KAH7865925.1"/>
    <property type="molecule type" value="Genomic_DNA"/>
</dbReference>
<protein>
    <submittedName>
        <fullName evidence="1">Uncharacterized protein</fullName>
    </submittedName>
</protein>
<reference evidence="1 2" key="1">
    <citation type="journal article" date="2021" name="Hortic Res">
        <title>High-quality reference genome and annotation aids understanding of berry development for evergreen blueberry (Vaccinium darrowii).</title>
        <authorList>
            <person name="Yu J."/>
            <person name="Hulse-Kemp A.M."/>
            <person name="Babiker E."/>
            <person name="Staton M."/>
        </authorList>
    </citation>
    <scope>NUCLEOTIDE SEQUENCE [LARGE SCALE GENOMIC DNA]</scope>
    <source>
        <strain evidence="2">cv. NJ 8807/NJ 8810</strain>
        <tissue evidence="1">Young leaf</tissue>
    </source>
</reference>
<accession>A0ACB7ZLC9</accession>
<dbReference type="Proteomes" id="UP000828048">
    <property type="component" value="Chromosome 9"/>
</dbReference>